<comment type="caution">
    <text evidence="2">The sequence shown here is derived from an EMBL/GenBank/DDBJ whole genome shotgun (WGS) entry which is preliminary data.</text>
</comment>
<dbReference type="InterPro" id="IPR045358">
    <property type="entry name" value="Ty3_capsid"/>
</dbReference>
<gene>
    <name evidence="2" type="ORF">ACH5RR_012618</name>
</gene>
<accession>A0ABD3AAV9</accession>
<keyword evidence="3" id="KW-1185">Reference proteome</keyword>
<dbReference type="Pfam" id="PF19259">
    <property type="entry name" value="Ty3_capsid"/>
    <property type="match status" value="1"/>
</dbReference>
<organism evidence="2 3">
    <name type="scientific">Cinchona calisaya</name>
    <dbReference type="NCBI Taxonomy" id="153742"/>
    <lineage>
        <taxon>Eukaryota</taxon>
        <taxon>Viridiplantae</taxon>
        <taxon>Streptophyta</taxon>
        <taxon>Embryophyta</taxon>
        <taxon>Tracheophyta</taxon>
        <taxon>Spermatophyta</taxon>
        <taxon>Magnoliopsida</taxon>
        <taxon>eudicotyledons</taxon>
        <taxon>Gunneridae</taxon>
        <taxon>Pentapetalae</taxon>
        <taxon>asterids</taxon>
        <taxon>lamiids</taxon>
        <taxon>Gentianales</taxon>
        <taxon>Rubiaceae</taxon>
        <taxon>Cinchonoideae</taxon>
        <taxon>Cinchoneae</taxon>
        <taxon>Cinchona</taxon>
    </lineage>
</organism>
<protein>
    <recommendedName>
        <fullName evidence="1">Ty3 transposon capsid-like protein domain-containing protein</fullName>
    </recommendedName>
</protein>
<reference evidence="2 3" key="1">
    <citation type="submission" date="2024-11" db="EMBL/GenBank/DDBJ databases">
        <title>A near-complete genome assembly of Cinchona calisaya.</title>
        <authorList>
            <person name="Lian D.C."/>
            <person name="Zhao X.W."/>
            <person name="Wei L."/>
        </authorList>
    </citation>
    <scope>NUCLEOTIDE SEQUENCE [LARGE SCALE GENOMIC DNA]</scope>
    <source>
        <tissue evidence="2">Nenye</tissue>
    </source>
</reference>
<dbReference type="Proteomes" id="UP001630127">
    <property type="component" value="Unassembled WGS sequence"/>
</dbReference>
<feature type="domain" description="Ty3 transposon capsid-like protein" evidence="1">
    <location>
        <begin position="104"/>
        <end position="229"/>
    </location>
</feature>
<evidence type="ECO:0000313" key="2">
    <source>
        <dbReference type="EMBL" id="KAL3527962.1"/>
    </source>
</evidence>
<evidence type="ECO:0000259" key="1">
    <source>
        <dbReference type="Pfam" id="PF19259"/>
    </source>
</evidence>
<evidence type="ECO:0000313" key="3">
    <source>
        <dbReference type="Proteomes" id="UP001630127"/>
    </source>
</evidence>
<dbReference type="AlphaFoldDB" id="A0ABD3AAV9"/>
<proteinExistence type="predicted"/>
<dbReference type="EMBL" id="JBJUIK010000005">
    <property type="protein sequence ID" value="KAL3527962.1"/>
    <property type="molecule type" value="Genomic_DNA"/>
</dbReference>
<sequence>MENSDKKLKTYLMNMDIKFNTILRMLSSEKSEQGGEPTGVQKLGILPTPKNRNSQEDEVVLIREKKGKAIIPSPQKIELQMFYEDNPRDLINKCNKFFSVYQIEEPQQMDLVELYLDGKVDVWFQSNKLSKGSISWDEFCKALVRRFGDKALKDEVEEFNKLQQERTVTKYQEKFEELEALMLQKDPRLTEQYFISSFLSGLKEEITPIVKMLKSQTLLDAFGIAKLQERSIEMNRIHSKVKHQGTSSETISSIPSRSASSHYRVLVANDKKTYTKKISALEVQYRRNNGFCFKCGKKYNFGHQCKMRHLNFMLCEDEDILSLIMLLGNRMRLLVTQVK</sequence>
<name>A0ABD3AAV9_9GENT</name>